<dbReference type="PANTHER" id="PTHR42770:SF7">
    <property type="entry name" value="MEMBRANE PROTEIN"/>
    <property type="match status" value="1"/>
</dbReference>
<feature type="transmembrane region" description="Helical" evidence="6">
    <location>
        <begin position="12"/>
        <end position="35"/>
    </location>
</feature>
<evidence type="ECO:0000256" key="6">
    <source>
        <dbReference type="SAM" id="Phobius"/>
    </source>
</evidence>
<proteinExistence type="predicted"/>
<evidence type="ECO:0000256" key="5">
    <source>
        <dbReference type="ARBA" id="ARBA00023136"/>
    </source>
</evidence>
<name>A0ABU8TTZ8_METWO</name>
<dbReference type="EMBL" id="JAXUHJ010000008">
    <property type="protein sequence ID" value="MEJ8542529.1"/>
    <property type="molecule type" value="Genomic_DNA"/>
</dbReference>
<evidence type="ECO:0000313" key="7">
    <source>
        <dbReference type="EMBL" id="MEJ8542529.1"/>
    </source>
</evidence>
<feature type="transmembrane region" description="Helical" evidence="6">
    <location>
        <begin position="350"/>
        <end position="370"/>
    </location>
</feature>
<reference evidence="7 8" key="1">
    <citation type="submission" date="2023-12" db="EMBL/GenBank/DDBJ databases">
        <title>Phenotypic and Genomic Characterization of Methanothermobacter wolfeii Strain BSEL, a CO2-Capturing Archaeon with Minimal Nutrient Requirements.</title>
        <authorList>
            <person name="Ale Enriquez F."/>
            <person name="Ahring B.K."/>
        </authorList>
    </citation>
    <scope>NUCLEOTIDE SEQUENCE [LARGE SCALE GENOMIC DNA]</scope>
    <source>
        <strain evidence="7 8">BSEL-1</strain>
    </source>
</reference>
<organism evidence="7 8">
    <name type="scientific">Methanothermobacter wolfeii</name>
    <name type="common">Methanobacterium wolfei</name>
    <dbReference type="NCBI Taxonomy" id="145261"/>
    <lineage>
        <taxon>Archaea</taxon>
        <taxon>Methanobacteriati</taxon>
        <taxon>Methanobacteriota</taxon>
        <taxon>Methanomada group</taxon>
        <taxon>Methanobacteria</taxon>
        <taxon>Methanobacteriales</taxon>
        <taxon>Methanobacteriaceae</taxon>
        <taxon>Methanothermobacter</taxon>
    </lineage>
</organism>
<comment type="subcellular location">
    <subcellularLocation>
        <location evidence="1">Cell membrane</location>
        <topology evidence="1">Multi-pass membrane protein</topology>
    </subcellularLocation>
</comment>
<dbReference type="PIRSF" id="PIRSF006060">
    <property type="entry name" value="AA_transporter"/>
    <property type="match status" value="1"/>
</dbReference>
<dbReference type="Proteomes" id="UP001369247">
    <property type="component" value="Unassembled WGS sequence"/>
</dbReference>
<protein>
    <submittedName>
        <fullName evidence="7">Amino acid permease</fullName>
    </submittedName>
</protein>
<dbReference type="InterPro" id="IPR002293">
    <property type="entry name" value="AA/rel_permease1"/>
</dbReference>
<feature type="transmembrane region" description="Helical" evidence="6">
    <location>
        <begin position="154"/>
        <end position="173"/>
    </location>
</feature>
<comment type="caution">
    <text evidence="7">The sequence shown here is derived from an EMBL/GenBank/DDBJ whole genome shotgun (WGS) entry which is preliminary data.</text>
</comment>
<feature type="transmembrane region" description="Helical" evidence="6">
    <location>
        <begin position="91"/>
        <end position="112"/>
    </location>
</feature>
<keyword evidence="3 6" id="KW-0812">Transmembrane</keyword>
<evidence type="ECO:0000256" key="3">
    <source>
        <dbReference type="ARBA" id="ARBA00022692"/>
    </source>
</evidence>
<accession>A0ABU8TTZ8</accession>
<keyword evidence="4 6" id="KW-1133">Transmembrane helix</keyword>
<feature type="transmembrane region" description="Helical" evidence="6">
    <location>
        <begin position="41"/>
        <end position="60"/>
    </location>
</feature>
<feature type="transmembrane region" description="Helical" evidence="6">
    <location>
        <begin position="377"/>
        <end position="393"/>
    </location>
</feature>
<feature type="transmembrane region" description="Helical" evidence="6">
    <location>
        <begin position="226"/>
        <end position="252"/>
    </location>
</feature>
<dbReference type="Pfam" id="PF13520">
    <property type="entry name" value="AA_permease_2"/>
    <property type="match status" value="1"/>
</dbReference>
<feature type="transmembrane region" description="Helical" evidence="6">
    <location>
        <begin position="264"/>
        <end position="287"/>
    </location>
</feature>
<feature type="transmembrane region" description="Helical" evidence="6">
    <location>
        <begin position="124"/>
        <end position="142"/>
    </location>
</feature>
<gene>
    <name evidence="7" type="ORF">U2150_03360</name>
</gene>
<evidence type="ECO:0000313" key="8">
    <source>
        <dbReference type="Proteomes" id="UP001369247"/>
    </source>
</evidence>
<dbReference type="PANTHER" id="PTHR42770">
    <property type="entry name" value="AMINO ACID TRANSPORTER-RELATED"/>
    <property type="match status" value="1"/>
</dbReference>
<feature type="transmembrane region" description="Helical" evidence="6">
    <location>
        <begin position="326"/>
        <end position="344"/>
    </location>
</feature>
<evidence type="ECO:0000256" key="1">
    <source>
        <dbReference type="ARBA" id="ARBA00004651"/>
    </source>
</evidence>
<feature type="transmembrane region" description="Helical" evidence="6">
    <location>
        <begin position="185"/>
        <end position="205"/>
    </location>
</feature>
<keyword evidence="2" id="KW-1003">Cell membrane</keyword>
<dbReference type="InterPro" id="IPR050367">
    <property type="entry name" value="APC_superfamily"/>
</dbReference>
<dbReference type="Gene3D" id="1.20.1740.10">
    <property type="entry name" value="Amino acid/polyamine transporter I"/>
    <property type="match status" value="1"/>
</dbReference>
<dbReference type="RefSeq" id="WP_074358950.1">
    <property type="nucleotide sequence ID" value="NZ_JAXUHJ010000008.1"/>
</dbReference>
<keyword evidence="8" id="KW-1185">Reference proteome</keyword>
<evidence type="ECO:0000256" key="4">
    <source>
        <dbReference type="ARBA" id="ARBA00022989"/>
    </source>
</evidence>
<keyword evidence="5 6" id="KW-0472">Membrane</keyword>
<sequence>MKPLLRRELTLFDTVNLVIGTIVGADIYIVAAYGAGSLGPASILAWFLAGLMAVVIALVFSEASRILPATGGPYAYAGETLGRFAGFITGWSLWVSSWIAIAVFPIAFVYYLEYFIPLNAIWEAVIKVLFIVSLTLINIAGVGRAGKVNDVLTVLKVAPVLLFAVLGAVYLALNPLTLTANYTPLAPMGLGALGGVTVLVFWAYVGFELVTVPADEVKNPERNIPLAITLGMVFVMLFYLLTNAVILGLVPWRVLAASNAPLTVAGYSLMGGLGALILTAGAVFSIAGSEEAGMLSTARLLFAMSRDGFLPGALSRVHGRFGTPHVSILVQNLTALVAALTGTAAGLIELSVLTLLLPYAATCVSLGILRRRDGARVPVKSVLGVLICIYLLLNTTSGTIIAGLLLIMGGVPLYLIFRWKNSKNKGWGK</sequence>
<evidence type="ECO:0000256" key="2">
    <source>
        <dbReference type="ARBA" id="ARBA00022475"/>
    </source>
</evidence>